<feature type="non-terminal residue" evidence="1">
    <location>
        <position position="1"/>
    </location>
</feature>
<sequence>KDLIDILTNMYDVKSEPIIKMINDTIEYIENEVKNAGIDTEFGKPYIDTCKSVISTLERSNELKDIFAQQTRIDQLKDRFINALEYEKSKKNATDETGEVKEEKIVRRTIIRTDSLINHSYEINSKEDIDKYIEELRDKLLKEFEKNNNLTIR</sequence>
<dbReference type="AlphaFoldDB" id="A0A921KJE6"/>
<dbReference type="Proteomes" id="UP000749320">
    <property type="component" value="Unassembled WGS sequence"/>
</dbReference>
<dbReference type="EMBL" id="DYWV01000192">
    <property type="protein sequence ID" value="HJF40374.1"/>
    <property type="molecule type" value="Genomic_DNA"/>
</dbReference>
<reference evidence="1" key="1">
    <citation type="journal article" date="2021" name="PeerJ">
        <title>Extensive microbial diversity within the chicken gut microbiome revealed by metagenomics and culture.</title>
        <authorList>
            <person name="Gilroy R."/>
            <person name="Ravi A."/>
            <person name="Getino M."/>
            <person name="Pursley I."/>
            <person name="Horton D.L."/>
            <person name="Alikhan N.F."/>
            <person name="Baker D."/>
            <person name="Gharbi K."/>
            <person name="Hall N."/>
            <person name="Watson M."/>
            <person name="Adriaenssens E.M."/>
            <person name="Foster-Nyarko E."/>
            <person name="Jarju S."/>
            <person name="Secka A."/>
            <person name="Antonio M."/>
            <person name="Oren A."/>
            <person name="Chaudhuri R.R."/>
            <person name="La Ragione R."/>
            <person name="Hildebrand F."/>
            <person name="Pallen M.J."/>
        </authorList>
    </citation>
    <scope>NUCLEOTIDE SEQUENCE</scope>
    <source>
        <strain evidence="1">CHK193-16274</strain>
    </source>
</reference>
<organism evidence="1 2">
    <name type="scientific">Thomasclavelia spiroformis</name>
    <dbReference type="NCBI Taxonomy" id="29348"/>
    <lineage>
        <taxon>Bacteria</taxon>
        <taxon>Bacillati</taxon>
        <taxon>Bacillota</taxon>
        <taxon>Erysipelotrichia</taxon>
        <taxon>Erysipelotrichales</taxon>
        <taxon>Coprobacillaceae</taxon>
        <taxon>Thomasclavelia</taxon>
    </lineage>
</organism>
<reference evidence="1" key="2">
    <citation type="submission" date="2021-09" db="EMBL/GenBank/DDBJ databases">
        <authorList>
            <person name="Gilroy R."/>
        </authorList>
    </citation>
    <scope>NUCLEOTIDE SEQUENCE</scope>
    <source>
        <strain evidence="1">CHK193-16274</strain>
    </source>
</reference>
<evidence type="ECO:0000313" key="2">
    <source>
        <dbReference type="Proteomes" id="UP000749320"/>
    </source>
</evidence>
<accession>A0A921KJE6</accession>
<name>A0A921KJE6_9FIRM</name>
<proteinExistence type="predicted"/>
<comment type="caution">
    <text evidence="1">The sequence shown here is derived from an EMBL/GenBank/DDBJ whole genome shotgun (WGS) entry which is preliminary data.</text>
</comment>
<gene>
    <name evidence="1" type="ORF">K8V91_05565</name>
</gene>
<protein>
    <submittedName>
        <fullName evidence="1">Uncharacterized protein</fullName>
    </submittedName>
</protein>
<evidence type="ECO:0000313" key="1">
    <source>
        <dbReference type="EMBL" id="HJF40374.1"/>
    </source>
</evidence>